<proteinExistence type="predicted"/>
<evidence type="ECO:0008006" key="4">
    <source>
        <dbReference type="Google" id="ProtNLM"/>
    </source>
</evidence>
<name>A0A5M6CHJ5_9BACT</name>
<dbReference type="Gene3D" id="3.90.930.1">
    <property type="match status" value="1"/>
</dbReference>
<dbReference type="EMBL" id="VWSH01000003">
    <property type="protein sequence ID" value="KAA5533402.1"/>
    <property type="molecule type" value="Genomic_DNA"/>
</dbReference>
<feature type="signal peptide" evidence="1">
    <location>
        <begin position="1"/>
        <end position="20"/>
    </location>
</feature>
<keyword evidence="3" id="KW-1185">Reference proteome</keyword>
<reference evidence="2 3" key="1">
    <citation type="submission" date="2019-09" db="EMBL/GenBank/DDBJ databases">
        <title>Genome sequence and assembly of Taibaiella sp.</title>
        <authorList>
            <person name="Chhetri G."/>
        </authorList>
    </citation>
    <scope>NUCLEOTIDE SEQUENCE [LARGE SCALE GENOMIC DNA]</scope>
    <source>
        <strain evidence="2 3">KVB11</strain>
    </source>
</reference>
<evidence type="ECO:0000256" key="1">
    <source>
        <dbReference type="SAM" id="SignalP"/>
    </source>
</evidence>
<feature type="chain" id="PRO_5024307349" description="MORN repeat variant" evidence="1">
    <location>
        <begin position="21"/>
        <end position="317"/>
    </location>
</feature>
<gene>
    <name evidence="2" type="ORF">F0919_12730</name>
</gene>
<dbReference type="RefSeq" id="WP_150033149.1">
    <property type="nucleotide sequence ID" value="NZ_VWSH01000003.1"/>
</dbReference>
<protein>
    <recommendedName>
        <fullName evidence="4">MORN repeat variant</fullName>
    </recommendedName>
</protein>
<evidence type="ECO:0000313" key="2">
    <source>
        <dbReference type="EMBL" id="KAA5533402.1"/>
    </source>
</evidence>
<keyword evidence="1" id="KW-0732">Signal</keyword>
<dbReference type="AlphaFoldDB" id="A0A5M6CHJ5"/>
<accession>A0A5M6CHJ5</accession>
<evidence type="ECO:0000313" key="3">
    <source>
        <dbReference type="Proteomes" id="UP000323632"/>
    </source>
</evidence>
<sequence>MRSKFLLLGFCMLLSTFVKAQDTLTYFCNEGEQKTVKDSASFLRKAFFANGFWNVYDYYLTGQLKTIGSYNGKNEKQGHFVYYHENGNKFREGEYYLDYKIGNWKMWYDDNMLKANEKYSNDTALIGKIKKEGMALIKAFEQDVAMYYAGTKGVWVDTSQWFYSNGQIAEEEVWDYGLIKLTTWDSIGKKKIVNLKNVDWLKCIVAQPYYNGKVEKLIKDNNIKLSNEVTKRLLSYITFKVDANGKISDVRCNGKLCNTNATEFDLYEKMIANSYGNWIVGKRHNLASDFKTGFRVEGNIGSFSGWTFSMENNYYEY</sequence>
<organism evidence="2 3">
    <name type="scientific">Taibaiella lutea</name>
    <dbReference type="NCBI Taxonomy" id="2608001"/>
    <lineage>
        <taxon>Bacteria</taxon>
        <taxon>Pseudomonadati</taxon>
        <taxon>Bacteroidota</taxon>
        <taxon>Chitinophagia</taxon>
        <taxon>Chitinophagales</taxon>
        <taxon>Chitinophagaceae</taxon>
        <taxon>Taibaiella</taxon>
    </lineage>
</organism>
<comment type="caution">
    <text evidence="2">The sequence shown here is derived from an EMBL/GenBank/DDBJ whole genome shotgun (WGS) entry which is preliminary data.</text>
</comment>
<dbReference type="Proteomes" id="UP000323632">
    <property type="component" value="Unassembled WGS sequence"/>
</dbReference>